<keyword evidence="4 6" id="KW-0067">ATP-binding</keyword>
<dbReference type="CDD" id="cd03257">
    <property type="entry name" value="ABC_NikE_OppD_transporters"/>
    <property type="match status" value="2"/>
</dbReference>
<feature type="domain" description="ABC transporter" evidence="5">
    <location>
        <begin position="4"/>
        <end position="256"/>
    </location>
</feature>
<dbReference type="Gene3D" id="3.40.50.300">
    <property type="entry name" value="P-loop containing nucleotide triphosphate hydrolases"/>
    <property type="match status" value="2"/>
</dbReference>
<evidence type="ECO:0000313" key="7">
    <source>
        <dbReference type="Proteomes" id="UP000298358"/>
    </source>
</evidence>
<dbReference type="GO" id="GO:0016887">
    <property type="term" value="F:ATP hydrolysis activity"/>
    <property type="evidence" value="ECO:0007669"/>
    <property type="project" value="InterPro"/>
</dbReference>
<dbReference type="PANTHER" id="PTHR43776:SF7">
    <property type="entry name" value="D,D-DIPEPTIDE TRANSPORT ATP-BINDING PROTEIN DDPF-RELATED"/>
    <property type="match status" value="1"/>
</dbReference>
<evidence type="ECO:0000313" key="6">
    <source>
        <dbReference type="EMBL" id="TFU34568.1"/>
    </source>
</evidence>
<evidence type="ECO:0000256" key="2">
    <source>
        <dbReference type="ARBA" id="ARBA00022448"/>
    </source>
</evidence>
<evidence type="ECO:0000259" key="5">
    <source>
        <dbReference type="PROSITE" id="PS50893"/>
    </source>
</evidence>
<dbReference type="EMBL" id="SPQB01000001">
    <property type="protein sequence ID" value="TFU34568.1"/>
    <property type="molecule type" value="Genomic_DNA"/>
</dbReference>
<dbReference type="PROSITE" id="PS50893">
    <property type="entry name" value="ABC_TRANSPORTER_2"/>
    <property type="match status" value="2"/>
</dbReference>
<evidence type="ECO:0000256" key="1">
    <source>
        <dbReference type="ARBA" id="ARBA00005417"/>
    </source>
</evidence>
<dbReference type="Pfam" id="PF00005">
    <property type="entry name" value="ABC_tran"/>
    <property type="match status" value="2"/>
</dbReference>
<dbReference type="PANTHER" id="PTHR43776">
    <property type="entry name" value="TRANSPORT ATP-BINDING PROTEIN"/>
    <property type="match status" value="1"/>
</dbReference>
<proteinExistence type="inferred from homology"/>
<dbReference type="AlphaFoldDB" id="A0A4Y9FZC7"/>
<evidence type="ECO:0000256" key="3">
    <source>
        <dbReference type="ARBA" id="ARBA00022741"/>
    </source>
</evidence>
<sequence length="509" mass="53949">MSLLRIRDLRVALGGAEVLRGIDLDVAPGEVLAIVGESGAGKSVLARTILGLVRRERARVTADAFEIGDRDMLRASEASWRTLRGGQVSLVLQDALQSLDPLRTIGAEVGETLAVRGMRRAERRGRVLDALDAAGLPLGGPGRPEAAARLRQRPGDLSGGMRQRSLIASAIVGGAPLVIADEPTTALDATTAVRVLHLLGRLRDEGTGLILISHDLTAVARIADRIAVLAEGRVVEQGPADRLLTAPEQEATRALLAAAPRGPKQGHATEPGPAVLDGHGLVRRYAGPGGAVPAVDEVDVTVRAGEVLGVVGESGSGKSTLARLLIGLERPDAGAVERAEDVRVRLVPQDPLGAFDPRHTVERILRHARRDDALAPAELLARVGLDASLLRRRPASLSGGQRQRVAIARALAARPDVLVCDEPVSALDVTTQAGILDLLLDLQRRDGLTIVFISHDLAVVRRVSDRIVVMRHGRIVERGETEAVFAAPAHAFTRELIAAATASRVSRRW</sequence>
<evidence type="ECO:0000256" key="4">
    <source>
        <dbReference type="ARBA" id="ARBA00022840"/>
    </source>
</evidence>
<dbReference type="Proteomes" id="UP000298358">
    <property type="component" value="Unassembled WGS sequence"/>
</dbReference>
<comment type="caution">
    <text evidence="6">The sequence shown here is derived from an EMBL/GenBank/DDBJ whole genome shotgun (WGS) entry which is preliminary data.</text>
</comment>
<dbReference type="GO" id="GO:0055085">
    <property type="term" value="P:transmembrane transport"/>
    <property type="evidence" value="ECO:0007669"/>
    <property type="project" value="UniProtKB-ARBA"/>
</dbReference>
<dbReference type="RefSeq" id="WP_135111966.1">
    <property type="nucleotide sequence ID" value="NZ_JADGLL010000001.1"/>
</dbReference>
<dbReference type="GO" id="GO:0005524">
    <property type="term" value="F:ATP binding"/>
    <property type="evidence" value="ECO:0007669"/>
    <property type="project" value="UniProtKB-KW"/>
</dbReference>
<keyword evidence="2" id="KW-0813">Transport</keyword>
<dbReference type="InterPro" id="IPR017871">
    <property type="entry name" value="ABC_transporter-like_CS"/>
</dbReference>
<dbReference type="InterPro" id="IPR003439">
    <property type="entry name" value="ABC_transporter-like_ATP-bd"/>
</dbReference>
<reference evidence="6 7" key="1">
    <citation type="submission" date="2019-03" db="EMBL/GenBank/DDBJ databases">
        <title>Diversity of the mouse oral microbiome.</title>
        <authorList>
            <person name="Joseph S."/>
            <person name="Aduse-Opoku J."/>
            <person name="Curtis M."/>
            <person name="Wade W."/>
            <person name="Hashim A."/>
        </authorList>
    </citation>
    <scope>NUCLEOTIDE SEQUENCE [LARGE SCALE GENOMIC DNA]</scope>
    <source>
        <strain evidence="6 7">P1012</strain>
    </source>
</reference>
<dbReference type="OrthoDB" id="4008250at2"/>
<dbReference type="InterPro" id="IPR003593">
    <property type="entry name" value="AAA+_ATPase"/>
</dbReference>
<dbReference type="InterPro" id="IPR050319">
    <property type="entry name" value="ABC_transp_ATP-bind"/>
</dbReference>
<name>A0A4Y9FZC7_9MICO</name>
<protein>
    <submittedName>
        <fullName evidence="6">ABC transporter ATP-binding protein</fullName>
    </submittedName>
</protein>
<accession>A0A4Y9FZC7</accession>
<dbReference type="PROSITE" id="PS00211">
    <property type="entry name" value="ABC_TRANSPORTER_1"/>
    <property type="match status" value="1"/>
</dbReference>
<dbReference type="SMART" id="SM00382">
    <property type="entry name" value="AAA"/>
    <property type="match status" value="2"/>
</dbReference>
<gene>
    <name evidence="6" type="ORF">E4U02_00160</name>
</gene>
<organism evidence="6 7">
    <name type="scientific">Microbacterium paludicola</name>
    <dbReference type="NCBI Taxonomy" id="300019"/>
    <lineage>
        <taxon>Bacteria</taxon>
        <taxon>Bacillati</taxon>
        <taxon>Actinomycetota</taxon>
        <taxon>Actinomycetes</taxon>
        <taxon>Micrococcales</taxon>
        <taxon>Microbacteriaceae</taxon>
        <taxon>Microbacterium</taxon>
    </lineage>
</organism>
<dbReference type="SUPFAM" id="SSF52540">
    <property type="entry name" value="P-loop containing nucleoside triphosphate hydrolases"/>
    <property type="match status" value="2"/>
</dbReference>
<comment type="similarity">
    <text evidence="1">Belongs to the ABC transporter superfamily.</text>
</comment>
<feature type="domain" description="ABC transporter" evidence="5">
    <location>
        <begin position="276"/>
        <end position="497"/>
    </location>
</feature>
<keyword evidence="7" id="KW-1185">Reference proteome</keyword>
<keyword evidence="3" id="KW-0547">Nucleotide-binding</keyword>
<dbReference type="InterPro" id="IPR027417">
    <property type="entry name" value="P-loop_NTPase"/>
</dbReference>